<sequence length="125" mass="14246">MPIVFSPSRTPRYHDASETTAPPFPLPISHREFSPALTQLLLQCCRNFPVRDDMHSLPPLAVPTDPNALFRTRASPVFQADMQPELRFHGAVEAMANDGVYQIDQETSIISRLPRETRYGTRERR</sequence>
<evidence type="ECO:0000313" key="2">
    <source>
        <dbReference type="EMBL" id="PGH23684.1"/>
    </source>
</evidence>
<feature type="region of interest" description="Disordered" evidence="1">
    <location>
        <begin position="1"/>
        <end position="22"/>
    </location>
</feature>
<dbReference type="Proteomes" id="UP000224634">
    <property type="component" value="Unassembled WGS sequence"/>
</dbReference>
<name>A0A2B7YHX5_POLH7</name>
<evidence type="ECO:0000313" key="3">
    <source>
        <dbReference type="Proteomes" id="UP000224634"/>
    </source>
</evidence>
<dbReference type="AlphaFoldDB" id="A0A2B7YHX5"/>
<organism evidence="2 3">
    <name type="scientific">Polytolypa hystricis (strain UAMH7299)</name>
    <dbReference type="NCBI Taxonomy" id="1447883"/>
    <lineage>
        <taxon>Eukaryota</taxon>
        <taxon>Fungi</taxon>
        <taxon>Dikarya</taxon>
        <taxon>Ascomycota</taxon>
        <taxon>Pezizomycotina</taxon>
        <taxon>Eurotiomycetes</taxon>
        <taxon>Eurotiomycetidae</taxon>
        <taxon>Onygenales</taxon>
        <taxon>Onygenales incertae sedis</taxon>
        <taxon>Polytolypa</taxon>
    </lineage>
</organism>
<gene>
    <name evidence="2" type="ORF">AJ80_02290</name>
</gene>
<accession>A0A2B7YHX5</accession>
<comment type="caution">
    <text evidence="2">The sequence shown here is derived from an EMBL/GenBank/DDBJ whole genome shotgun (WGS) entry which is preliminary data.</text>
</comment>
<reference evidence="2 3" key="1">
    <citation type="submission" date="2017-10" db="EMBL/GenBank/DDBJ databases">
        <title>Comparative genomics in systemic dimorphic fungi from Ajellomycetaceae.</title>
        <authorList>
            <person name="Munoz J.F."/>
            <person name="Mcewen J.G."/>
            <person name="Clay O.K."/>
            <person name="Cuomo C.A."/>
        </authorList>
    </citation>
    <scope>NUCLEOTIDE SEQUENCE [LARGE SCALE GENOMIC DNA]</scope>
    <source>
        <strain evidence="2 3">UAMH7299</strain>
    </source>
</reference>
<keyword evidence="3" id="KW-1185">Reference proteome</keyword>
<proteinExistence type="predicted"/>
<evidence type="ECO:0000256" key="1">
    <source>
        <dbReference type="SAM" id="MobiDB-lite"/>
    </source>
</evidence>
<protein>
    <submittedName>
        <fullName evidence="2">Uncharacterized protein</fullName>
    </submittedName>
</protein>
<dbReference type="EMBL" id="PDNA01000021">
    <property type="protein sequence ID" value="PGH23684.1"/>
    <property type="molecule type" value="Genomic_DNA"/>
</dbReference>